<dbReference type="Pfam" id="PF15112">
    <property type="entry name" value="DUF4559"/>
    <property type="match status" value="1"/>
</dbReference>
<keyword evidence="4" id="KW-0472">Membrane</keyword>
<dbReference type="SUPFAM" id="SSF52540">
    <property type="entry name" value="P-loop containing nucleoside triphosphate hydrolases"/>
    <property type="match status" value="1"/>
</dbReference>
<organism evidence="6 7">
    <name type="scientific">Mytilus edulis</name>
    <name type="common">Blue mussel</name>
    <dbReference type="NCBI Taxonomy" id="6550"/>
    <lineage>
        <taxon>Eukaryota</taxon>
        <taxon>Metazoa</taxon>
        <taxon>Spiralia</taxon>
        <taxon>Lophotrochozoa</taxon>
        <taxon>Mollusca</taxon>
        <taxon>Bivalvia</taxon>
        <taxon>Autobranchia</taxon>
        <taxon>Pteriomorphia</taxon>
        <taxon>Mytilida</taxon>
        <taxon>Mytiloidea</taxon>
        <taxon>Mytilidae</taxon>
        <taxon>Mytilinae</taxon>
        <taxon>Mytilus</taxon>
    </lineage>
</organism>
<evidence type="ECO:0000256" key="4">
    <source>
        <dbReference type="SAM" id="Phobius"/>
    </source>
</evidence>
<evidence type="ECO:0000313" key="7">
    <source>
        <dbReference type="Proteomes" id="UP000683360"/>
    </source>
</evidence>
<dbReference type="InterPro" id="IPR002110">
    <property type="entry name" value="Ankyrin_rpt"/>
</dbReference>
<dbReference type="OrthoDB" id="5989012at2759"/>
<comment type="caution">
    <text evidence="6">The sequence shown here is derived from an EMBL/GenBank/DDBJ whole genome shotgun (WGS) entry which is preliminary data.</text>
</comment>
<dbReference type="InterPro" id="IPR051165">
    <property type="entry name" value="Multifunctional_ANK_Repeat"/>
</dbReference>
<reference evidence="6" key="1">
    <citation type="submission" date="2021-03" db="EMBL/GenBank/DDBJ databases">
        <authorList>
            <person name="Bekaert M."/>
        </authorList>
    </citation>
    <scope>NUCLEOTIDE SEQUENCE</scope>
</reference>
<evidence type="ECO:0000256" key="2">
    <source>
        <dbReference type="ARBA" id="ARBA00023043"/>
    </source>
</evidence>
<dbReference type="InterPro" id="IPR027897">
    <property type="entry name" value="DUF4559"/>
</dbReference>
<dbReference type="InterPro" id="IPR056884">
    <property type="entry name" value="NPHP3-like_N"/>
</dbReference>
<proteinExistence type="predicted"/>
<name>A0A8S3TFC8_MYTED</name>
<dbReference type="Gene3D" id="1.25.40.20">
    <property type="entry name" value="Ankyrin repeat-containing domain"/>
    <property type="match status" value="3"/>
</dbReference>
<evidence type="ECO:0000256" key="1">
    <source>
        <dbReference type="ARBA" id="ARBA00022737"/>
    </source>
</evidence>
<sequence length="1750" mass="204294">MNQINNEHFDNFKSVAVALKLTVDGLQDFVHGNLQSLHQNIYRKCSMGQCKINCSRRYGNEFSRWCTTCSTWKKELHQFNRYRNHWDKIKWTKLDTIDFPFSYEEVAKVFVQDFTHVRQGVLKDLSAIMSIFRNLKIFNYIINDTLIADIQRLRNIYFAHNYDVSLHDVEKAQCFNCFIVLLKIQDIECTQSSKAALNLMEEMKTSQKIPERILRDPDVQYTISIIHNVVQRKTFERIHDNAIMLDNEQLHTKRLTALKKQPNYLTHFLPLIFLLATLAFGLYTIWYGLLSEDTLPVKGCLSVRFDEYWKSDLDFDSYVQEINNKSIIERSWILHEIQTHNDPERKGILMSANMGFGKSTIVSNIVCADPTSIWYSLRKQTLVYHICRHDSILSTKPAVFVRNLAGAIVKTNPEIGNAILSDDMALDFLYEKCSIDPVACLEFSVLNKIKQRSDDGKHLIIIDAIDECETSGGLDLAGLLYKKISFFPANFQFLITSRNIERLLYKFKELDYIDLQAYEQNNLQDIRLYLENITQMTNEEIIKLTEISGRNFLQVKHYFDYCKDLNIDDCDHIPESLEKIYILNFDRVFGEKGYLFEEFISMFEVLCSLQDHIDENKLFEVAGLKSKEIKRKASRIIGNELRHFIKISNGFISFQHKSISEFLTNTSRKHLNFFVDSRNGHKLFAKYLLNGLNVSKIVNLVEIVHHAAMAREPEYENILLRELKSENIILNFTYLNLVARDINCYETLKLFIKLIIPNDFHIDYQKFAINQISIKNALSEAAFIAAQYGNKKSMLALLDHGSDIMFTHHNSSNPPLFIMDDRDKMMCQYELFCGYSMLHIAAQRGYTKIVKELLLRNITLLYEHNTMKMNAFHLAAENGHAHVLRIFLKVNSSLGDSRSLYLASKNGHTKVVALLLNYVEDNCLPCTVNMSGRPSIQTGEEQEDGKLLVQFLFNMSETPVLKFAEDLRLLTCDTSLNAAVKNGHIEIVKILIEKSAKTVNCSIYDGSIPIFTAVKYNRNEIFRLLHDVSDLSHKCNGIYIDQSKLRVSETQILNSQKCPDNAGVEHLLAIYDNLNLIEYVIQKGRRNWESVDTEVVARFDHNILHTDKDENNFLHYASQSGNNWVFALICALDMFEDKLHLLLNQRNKHNRTPLEVAFDTLPRRKSFEAIRVPDNCSLTDVFLVKCKANYSVLLSPHEYFIFTVFQYFYQKKNVSEIKISELLEISINKSRIYPILIMKVYAEREVQYILEKSSKIPILLSKSNSPHIIELLLHTENAIYCNGRKSALHEIVHNDRNIQWTFLSFSFLNPLFKKYTAKFLDECFDDRGFNLLHRSIIGAHMNTMVYLINQGMNLWQSSKDNKTSLELSIYNSPYTDNGIIPIYYTRGSRFHDIEYVSSNENQGVRFDSSRLISFDETATVILDNMIKTNEGKRQLIRNQLCDSYKKDIGLIHIAAAKGLLWFLKTAKGIFGLDYLRCEDKFGVTPMYIAQIYNQENIVNWLRKLRLHMKRPNQRSENVLLFNMIDNYKSQDEYDWTCLLRYRLKYTAMIRNQILKCSFKNTHLPIHNSWTFKNDTFNRFRAFIPMIDSAMILNLMKTKVDNFHLRYKTKLDVLPSGLKNEMHNLRSITSGMHSCFKTYQNKALYIMRKFMLFGADDKDFYYLYLLSTKKLKVNGVKKSVNDSNLFYDVHGKHFRHFSKLKMRSELHQLWMKQMFTSDFDTFFKYKFECFRKLHDFLSISKKCMNILLKGG</sequence>
<feature type="repeat" description="ANK" evidence="3">
    <location>
        <begin position="833"/>
        <end position="865"/>
    </location>
</feature>
<gene>
    <name evidence="6" type="ORF">MEDL_42772</name>
</gene>
<keyword evidence="2 3" id="KW-0040">ANK repeat</keyword>
<keyword evidence="1" id="KW-0677">Repeat</keyword>
<dbReference type="InterPro" id="IPR027417">
    <property type="entry name" value="P-loop_NTPase"/>
</dbReference>
<keyword evidence="7" id="KW-1185">Reference proteome</keyword>
<keyword evidence="4" id="KW-0812">Transmembrane</keyword>
<dbReference type="SUPFAM" id="SSF48403">
    <property type="entry name" value="Ankyrin repeat"/>
    <property type="match status" value="2"/>
</dbReference>
<dbReference type="SMART" id="SM00248">
    <property type="entry name" value="ANK"/>
    <property type="match status" value="8"/>
</dbReference>
<dbReference type="Pfam" id="PF12796">
    <property type="entry name" value="Ank_2"/>
    <property type="match status" value="2"/>
</dbReference>
<evidence type="ECO:0000313" key="6">
    <source>
        <dbReference type="EMBL" id="CAG2229761.1"/>
    </source>
</evidence>
<keyword evidence="4" id="KW-1133">Transmembrane helix</keyword>
<feature type="transmembrane region" description="Helical" evidence="4">
    <location>
        <begin position="268"/>
        <end position="289"/>
    </location>
</feature>
<dbReference type="Proteomes" id="UP000683360">
    <property type="component" value="Unassembled WGS sequence"/>
</dbReference>
<dbReference type="PANTHER" id="PTHR24123:SF33">
    <property type="entry name" value="PROTEIN HOS4"/>
    <property type="match status" value="1"/>
</dbReference>
<feature type="domain" description="Nephrocystin 3-like N-terminal" evidence="5">
    <location>
        <begin position="331"/>
        <end position="498"/>
    </location>
</feature>
<dbReference type="PANTHER" id="PTHR24123">
    <property type="entry name" value="ANKYRIN REPEAT-CONTAINING"/>
    <property type="match status" value="1"/>
</dbReference>
<protein>
    <recommendedName>
        <fullName evidence="5">Nephrocystin 3-like N-terminal domain-containing protein</fullName>
    </recommendedName>
</protein>
<evidence type="ECO:0000259" key="5">
    <source>
        <dbReference type="Pfam" id="PF24883"/>
    </source>
</evidence>
<dbReference type="EMBL" id="CAJPWZ010002038">
    <property type="protein sequence ID" value="CAG2229761.1"/>
    <property type="molecule type" value="Genomic_DNA"/>
</dbReference>
<dbReference type="InterPro" id="IPR036770">
    <property type="entry name" value="Ankyrin_rpt-contain_sf"/>
</dbReference>
<evidence type="ECO:0000256" key="3">
    <source>
        <dbReference type="PROSITE-ProRule" id="PRU00023"/>
    </source>
</evidence>
<accession>A0A8S3TFC8</accession>
<dbReference type="Pfam" id="PF24883">
    <property type="entry name" value="NPHP3_N"/>
    <property type="match status" value="1"/>
</dbReference>
<dbReference type="PROSITE" id="PS50088">
    <property type="entry name" value="ANK_REPEAT"/>
    <property type="match status" value="1"/>
</dbReference>